<sequence length="911" mass="106126">MKKNYTLFNIMSLLLILLSIFLLVGSFRPTNSAVDFEDPGLEQAVRDAIDQEEGTLEPKDVEMLQVLDATGYGIESLEGIEALPELKDLNLEDNFVKSVEPLKNLTKLETLSLRNNEITDLDEIDFEDILFLNIRDLSLRHNVKRDEEGKGTRLSDVSMLGQMVSLRKLELRDNHIEELEPLSNLRRLTELDLRENKFTDIEPLETLTRLKKLNLRDNKIESLEPIKYLSRLTYLNIHSDSEITSLEPISELVNLETLIMRDVPIDDNGEFLKKLTKLQRFNAIDTGFESIDPNIIVRLRQKGALQGEVRPKRMLYTLEAPELSKESGFYDKEFELEIAENSEENTIYYTLDGSEPTLNSPVYEEPIQIETKDDNTMTVVRAKALSENNTMSETITKSYFVNENMDERFDLPVFSLVTDPDNLFDEEIGIYTDENATNRGSDWERPVHLDFFETGGNLALEQELGVRIHGGASRGYVQKSLRLYAKSEYDTENYMAYDFFNGLEKMNGEGTLTEFKRLLLRNSGNDWSQTMFNDGLMQSLVEPFGTVDTQAYRPAIVFLNGEYYGVQNIRERFDEYYLKTHYNIDKNDLAILEYDGSLYRGGNSDTYHYRNMIKYIQENGLEKEKNFKYIQTLMDTENFRDYFAAEIFFGNRDWPHNNIKFWRKTTDNYEKDAPYGQDGRWRWLLFDTDHGFYYSDEPFGAKPYPINHLHNTIDYVMDEYDGRTGTQTWPNFLFRSLMSNQEFKNDFLNRMNDLMNSYFSEKVTSQKIDEMSQDLENEIPHQIDRWGAIESVDEWKMFIDNKYTFSKERPKTLRGFIMDEFDIDNTITVSIENENDMGYVRLNTIDINSELPGNTTTTTWSGTYFKDIPITVEAVAKEGYEFSHWEGIDAQEQSTEIVPSNDLNIRAVFTQ</sequence>
<dbReference type="EMBL" id="FQUF01000031">
    <property type="protein sequence ID" value="SHF09178.1"/>
    <property type="molecule type" value="Genomic_DNA"/>
</dbReference>
<protein>
    <submittedName>
        <fullName evidence="5">Leucine-rich repeat (LRR) protein</fullName>
    </submittedName>
</protein>
<dbReference type="Proteomes" id="UP000184128">
    <property type="component" value="Unassembled WGS sequence"/>
</dbReference>
<dbReference type="RefSeq" id="WP_073298490.1">
    <property type="nucleotide sequence ID" value="NZ_FQUF01000031.1"/>
</dbReference>
<dbReference type="Pfam" id="PF18998">
    <property type="entry name" value="Flg_new_2"/>
    <property type="match status" value="1"/>
</dbReference>
<gene>
    <name evidence="5" type="ORF">SAMN02745249_01793</name>
</gene>
<dbReference type="Pfam" id="PF13290">
    <property type="entry name" value="CHB_HEX_C_1"/>
    <property type="match status" value="1"/>
</dbReference>
<dbReference type="SMART" id="SM00369">
    <property type="entry name" value="LRR_TYP"/>
    <property type="match status" value="5"/>
</dbReference>
<dbReference type="PANTHER" id="PTHR46652">
    <property type="entry name" value="LEUCINE-RICH REPEAT AND IQ DOMAIN-CONTAINING PROTEIN 1-RELATED"/>
    <property type="match status" value="1"/>
</dbReference>
<keyword evidence="6" id="KW-1185">Reference proteome</keyword>
<accession>A0A1M4YTW9</accession>
<dbReference type="InterPro" id="IPR003591">
    <property type="entry name" value="Leu-rich_rpt_typical-subtyp"/>
</dbReference>
<dbReference type="InterPro" id="IPR025875">
    <property type="entry name" value="Leu-rich_rpt_4"/>
</dbReference>
<dbReference type="STRING" id="1121025.SAMN02745249_01793"/>
<dbReference type="InterPro" id="IPR014867">
    <property type="entry name" value="Spore_coat_CotH_CotH2/3/7"/>
</dbReference>
<dbReference type="InterPro" id="IPR050836">
    <property type="entry name" value="SDS22/Internalin_LRR"/>
</dbReference>
<dbReference type="PANTHER" id="PTHR46652:SF3">
    <property type="entry name" value="LEUCINE-RICH REPEAT-CONTAINING PROTEIN 9"/>
    <property type="match status" value="1"/>
</dbReference>
<feature type="domain" description="Bacterial repeat" evidence="4">
    <location>
        <begin position="856"/>
        <end position="911"/>
    </location>
</feature>
<dbReference type="Gene3D" id="3.80.10.10">
    <property type="entry name" value="Ribonuclease Inhibitor"/>
    <property type="match status" value="2"/>
</dbReference>
<evidence type="ECO:0000313" key="5">
    <source>
        <dbReference type="EMBL" id="SHF09178.1"/>
    </source>
</evidence>
<keyword evidence="2" id="KW-0677">Repeat</keyword>
<dbReference type="SUPFAM" id="SSF52058">
    <property type="entry name" value="L domain-like"/>
    <property type="match status" value="1"/>
</dbReference>
<name>A0A1M4YTW9_9LACT</name>
<dbReference type="InterPro" id="IPR032675">
    <property type="entry name" value="LRR_dom_sf"/>
</dbReference>
<dbReference type="InterPro" id="IPR059177">
    <property type="entry name" value="GH29D-like_dom"/>
</dbReference>
<dbReference type="InterPro" id="IPR044060">
    <property type="entry name" value="Bacterial_rp_domain"/>
</dbReference>
<dbReference type="AlphaFoldDB" id="A0A1M4YTW9"/>
<evidence type="ECO:0000313" key="6">
    <source>
        <dbReference type="Proteomes" id="UP000184128"/>
    </source>
</evidence>
<proteinExistence type="predicted"/>
<dbReference type="SMART" id="SM00365">
    <property type="entry name" value="LRR_SD22"/>
    <property type="match status" value="6"/>
</dbReference>
<feature type="domain" description="GH29D-like beta-sandwich" evidence="3">
    <location>
        <begin position="326"/>
        <end position="396"/>
    </location>
</feature>
<evidence type="ECO:0000256" key="1">
    <source>
        <dbReference type="ARBA" id="ARBA00022614"/>
    </source>
</evidence>
<dbReference type="OrthoDB" id="2149478at2"/>
<evidence type="ECO:0000259" key="3">
    <source>
        <dbReference type="Pfam" id="PF13290"/>
    </source>
</evidence>
<dbReference type="Pfam" id="PF08757">
    <property type="entry name" value="CotH"/>
    <property type="match status" value="1"/>
</dbReference>
<dbReference type="PROSITE" id="PS51450">
    <property type="entry name" value="LRR"/>
    <property type="match status" value="5"/>
</dbReference>
<keyword evidence="1" id="KW-0433">Leucine-rich repeat</keyword>
<reference evidence="6" key="1">
    <citation type="submission" date="2016-11" db="EMBL/GenBank/DDBJ databases">
        <authorList>
            <person name="Varghese N."/>
            <person name="Submissions S."/>
        </authorList>
    </citation>
    <scope>NUCLEOTIDE SEQUENCE [LARGE SCALE GENOMIC DNA]</scope>
    <source>
        <strain evidence="6">DSM 15692</strain>
    </source>
</reference>
<evidence type="ECO:0000259" key="4">
    <source>
        <dbReference type="Pfam" id="PF18998"/>
    </source>
</evidence>
<evidence type="ECO:0000256" key="2">
    <source>
        <dbReference type="ARBA" id="ARBA00022737"/>
    </source>
</evidence>
<dbReference type="Pfam" id="PF12799">
    <property type="entry name" value="LRR_4"/>
    <property type="match status" value="3"/>
</dbReference>
<dbReference type="InterPro" id="IPR001611">
    <property type="entry name" value="Leu-rich_rpt"/>
</dbReference>
<organism evidence="5 6">
    <name type="scientific">Atopostipes suicloacalis DSM 15692</name>
    <dbReference type="NCBI Taxonomy" id="1121025"/>
    <lineage>
        <taxon>Bacteria</taxon>
        <taxon>Bacillati</taxon>
        <taxon>Bacillota</taxon>
        <taxon>Bacilli</taxon>
        <taxon>Lactobacillales</taxon>
        <taxon>Carnobacteriaceae</taxon>
        <taxon>Atopostipes</taxon>
    </lineage>
</organism>